<reference evidence="2" key="5">
    <citation type="submission" date="2025-09" db="UniProtKB">
        <authorList>
            <consortium name="Ensembl"/>
        </authorList>
    </citation>
    <scope>IDENTIFICATION</scope>
</reference>
<organism evidence="2 3">
    <name type="scientific">Rhinolophus ferrumequinum</name>
    <name type="common">Greater horseshoe bat</name>
    <dbReference type="NCBI Taxonomy" id="59479"/>
    <lineage>
        <taxon>Eukaryota</taxon>
        <taxon>Metazoa</taxon>
        <taxon>Chordata</taxon>
        <taxon>Craniata</taxon>
        <taxon>Vertebrata</taxon>
        <taxon>Euteleostomi</taxon>
        <taxon>Mammalia</taxon>
        <taxon>Eutheria</taxon>
        <taxon>Laurasiatheria</taxon>
        <taxon>Chiroptera</taxon>
        <taxon>Yinpterochiroptera</taxon>
        <taxon>Rhinolophoidea</taxon>
        <taxon>Rhinolophidae</taxon>
        <taxon>Rhinolophinae</taxon>
        <taxon>Rhinolophus</taxon>
    </lineage>
</organism>
<evidence type="ECO:0000313" key="3">
    <source>
        <dbReference type="Proteomes" id="UP000472240"/>
    </source>
</evidence>
<dbReference type="GO" id="GO:0000339">
    <property type="term" value="F:RNA cap binding"/>
    <property type="evidence" value="ECO:0007669"/>
    <property type="project" value="InterPro"/>
</dbReference>
<proteinExistence type="predicted"/>
<feature type="region of interest" description="Disordered" evidence="1">
    <location>
        <begin position="1"/>
        <end position="29"/>
    </location>
</feature>
<dbReference type="SUPFAM" id="SSF48371">
    <property type="entry name" value="ARM repeat"/>
    <property type="match status" value="1"/>
</dbReference>
<dbReference type="Gene3D" id="1.25.40.180">
    <property type="match status" value="1"/>
</dbReference>
<dbReference type="InterPro" id="IPR027159">
    <property type="entry name" value="CBP80"/>
</dbReference>
<dbReference type="InterPro" id="IPR016024">
    <property type="entry name" value="ARM-type_fold"/>
</dbReference>
<dbReference type="GO" id="GO:0000184">
    <property type="term" value="P:nuclear-transcribed mRNA catabolic process, nonsense-mediated decay"/>
    <property type="evidence" value="ECO:0007669"/>
    <property type="project" value="TreeGrafter"/>
</dbReference>
<dbReference type="Ensembl" id="ENSRFET00010019434.1">
    <property type="protein sequence ID" value="ENSRFEP00010017826.1"/>
    <property type="gene ID" value="ENSRFEG00010011708.1"/>
</dbReference>
<dbReference type="AlphaFoldDB" id="A0A671EWX5"/>
<dbReference type="GO" id="GO:0006406">
    <property type="term" value="P:mRNA export from nucleus"/>
    <property type="evidence" value="ECO:0007669"/>
    <property type="project" value="InterPro"/>
</dbReference>
<dbReference type="GO" id="GO:0003729">
    <property type="term" value="F:mRNA binding"/>
    <property type="evidence" value="ECO:0007669"/>
    <property type="project" value="TreeGrafter"/>
</dbReference>
<reference evidence="2 3" key="2">
    <citation type="journal article" date="2018" name="Annu Rev Anim Biosci">
        <title>Bat Biology, Genomes, and the Bat1K Project: To Generate Chromosome-Level Genomes for All Living Bat Species.</title>
        <authorList>
            <person name="Teeling E.C."/>
            <person name="Vernes S.C."/>
            <person name="Davalos L.M."/>
            <person name="Ray D.A."/>
            <person name="Gilbert M.T.P."/>
            <person name="Myers E."/>
        </authorList>
    </citation>
    <scope>NUCLEOTIDE SEQUENCE</scope>
</reference>
<keyword evidence="3" id="KW-1185">Reference proteome</keyword>
<reference evidence="3" key="3">
    <citation type="submission" date="2018-12" db="EMBL/GenBank/DDBJ databases">
        <title>G10K-VGP greater horseshoe bat female genome, primary haplotype.</title>
        <authorList>
            <person name="Teeling E."/>
            <person name="Myers G."/>
            <person name="Vernes S."/>
            <person name="Pippel M."/>
            <person name="Winkler S."/>
            <person name="Fedrigo O."/>
            <person name="Rhie A."/>
            <person name="Koren S."/>
            <person name="Phillippy A."/>
            <person name="Lewin H."/>
            <person name="Damas J."/>
            <person name="Howe K."/>
            <person name="Mountcastle J."/>
            <person name="Jarvis E.D."/>
        </authorList>
    </citation>
    <scope>NUCLEOTIDE SEQUENCE [LARGE SCALE GENOMIC DNA]</scope>
</reference>
<dbReference type="GO" id="GO:0005634">
    <property type="term" value="C:nucleus"/>
    <property type="evidence" value="ECO:0007669"/>
    <property type="project" value="TreeGrafter"/>
</dbReference>
<sequence>MSRRRHRDENDGGQPHKRRKTSDANKTEDHLESLICKVGEKSACSLESNLESLAGVLEADLPNYKSKILRLLCTVFVFYLIL</sequence>
<accession>A0A671EWX5</accession>
<evidence type="ECO:0000256" key="1">
    <source>
        <dbReference type="SAM" id="MobiDB-lite"/>
    </source>
</evidence>
<protein>
    <submittedName>
        <fullName evidence="2">Nuclear cap binding protein subunit 1</fullName>
    </submittedName>
</protein>
<gene>
    <name evidence="2" type="primary">NCBP1</name>
</gene>
<evidence type="ECO:0000313" key="2">
    <source>
        <dbReference type="Ensembl" id="ENSRFEP00010017826.1"/>
    </source>
</evidence>
<dbReference type="PANTHER" id="PTHR12412">
    <property type="entry name" value="CAP BINDING PROTEIN"/>
    <property type="match status" value="1"/>
</dbReference>
<dbReference type="GO" id="GO:0005846">
    <property type="term" value="C:nuclear cap binding complex"/>
    <property type="evidence" value="ECO:0007669"/>
    <property type="project" value="InterPro"/>
</dbReference>
<reference evidence="2 3" key="1">
    <citation type="journal article" date="2015" name="Annu Rev Anim Biosci">
        <title>The Genome 10K Project: a way forward.</title>
        <authorList>
            <person name="Koepfli K.P."/>
            <person name="Paten B."/>
            <person name="O'Brien S.J."/>
            <person name="Koepfli K.P."/>
            <person name="Paten B."/>
            <person name="Antunes A."/>
            <person name="Belov K."/>
            <person name="Bustamante C."/>
            <person name="Castoe T.A."/>
            <person name="Clawson H."/>
            <person name="Crawford A.J."/>
            <person name="Diekhans M."/>
            <person name="Distel D."/>
            <person name="Durbin R."/>
            <person name="Earl D."/>
            <person name="Fujita M.K."/>
            <person name="Gamble T."/>
            <person name="Georges A."/>
            <person name="Gemmell N."/>
            <person name="Gilbert M.T."/>
            <person name="Graves J.M."/>
            <person name="Green R.E."/>
            <person name="Hickey G."/>
            <person name="Jarvis E.D."/>
            <person name="Johnson W."/>
            <person name="Komissarov A."/>
            <person name="Korf I."/>
            <person name="Kuhn R."/>
            <person name="Larkin D.M."/>
            <person name="Lewin H."/>
            <person name="Lopez J.V."/>
            <person name="Ma J."/>
            <person name="Marques-Bonet T."/>
            <person name="Miller W."/>
            <person name="Murphy R."/>
            <person name="Pevzner P."/>
            <person name="Shapiro B."/>
            <person name="Steiner C."/>
            <person name="Tamazian G."/>
            <person name="Venkatesh B."/>
            <person name="Wang J."/>
            <person name="Wayne R."/>
            <person name="Wiley E."/>
            <person name="Yang H."/>
            <person name="Zhang G."/>
            <person name="Haussler D."/>
            <person name="Ryder O."/>
            <person name="O'Brien S.J."/>
        </authorList>
    </citation>
    <scope>NUCLEOTIDE SEQUENCE</scope>
</reference>
<dbReference type="GeneTree" id="ENSGT00390000001733"/>
<dbReference type="PANTHER" id="PTHR12412:SF2">
    <property type="entry name" value="NUCLEAR CAP-BINDING PROTEIN SUBUNIT 1"/>
    <property type="match status" value="1"/>
</dbReference>
<dbReference type="Proteomes" id="UP000472240">
    <property type="component" value="Chromosome 12"/>
</dbReference>
<name>A0A671EWX5_RHIFE</name>
<dbReference type="GO" id="GO:0050684">
    <property type="term" value="P:regulation of mRNA processing"/>
    <property type="evidence" value="ECO:0007669"/>
    <property type="project" value="TreeGrafter"/>
</dbReference>
<reference evidence="2" key="4">
    <citation type="submission" date="2025-08" db="UniProtKB">
        <authorList>
            <consortium name="Ensembl"/>
        </authorList>
    </citation>
    <scope>IDENTIFICATION</scope>
</reference>